<evidence type="ECO:0000313" key="3">
    <source>
        <dbReference type="EMBL" id="KKK57601.1"/>
    </source>
</evidence>
<dbReference type="PANTHER" id="PTHR43181:SF1">
    <property type="entry name" value="2-C-METHYL-D-ERYTHRITOL 2,4-CYCLODIPHOSPHATE SYNTHASE, CHLOROPLASTIC"/>
    <property type="match status" value="1"/>
</dbReference>
<dbReference type="EMBL" id="LAZR01064397">
    <property type="protein sequence ID" value="KKK57601.1"/>
    <property type="molecule type" value="Genomic_DNA"/>
</dbReference>
<evidence type="ECO:0000259" key="2">
    <source>
        <dbReference type="Pfam" id="PF02542"/>
    </source>
</evidence>
<dbReference type="GO" id="GO:0016114">
    <property type="term" value="P:terpenoid biosynthetic process"/>
    <property type="evidence" value="ECO:0007669"/>
    <property type="project" value="InterPro"/>
</dbReference>
<comment type="caution">
    <text evidence="3">The sequence shown here is derived from an EMBL/GenBank/DDBJ whole genome shotgun (WGS) entry which is preliminary data.</text>
</comment>
<gene>
    <name evidence="3" type="ORF">LCGC14_3052840</name>
</gene>
<accession>A0A0F8ZC06</accession>
<dbReference type="CDD" id="cd00554">
    <property type="entry name" value="MECDP_synthase"/>
    <property type="match status" value="1"/>
</dbReference>
<reference evidence="3" key="1">
    <citation type="journal article" date="2015" name="Nature">
        <title>Complex archaea that bridge the gap between prokaryotes and eukaryotes.</title>
        <authorList>
            <person name="Spang A."/>
            <person name="Saw J.H."/>
            <person name="Jorgensen S.L."/>
            <person name="Zaremba-Niedzwiedzka K."/>
            <person name="Martijn J."/>
            <person name="Lind A.E."/>
            <person name="van Eijk R."/>
            <person name="Schleper C."/>
            <person name="Guy L."/>
            <person name="Ettema T.J."/>
        </authorList>
    </citation>
    <scope>NUCLEOTIDE SEQUENCE</scope>
</reference>
<dbReference type="GO" id="GO:0008685">
    <property type="term" value="F:2-C-methyl-D-erythritol 2,4-cyclodiphosphate synthase activity"/>
    <property type="evidence" value="ECO:0007669"/>
    <property type="project" value="InterPro"/>
</dbReference>
<feature type="region of interest" description="Disordered" evidence="1">
    <location>
        <begin position="92"/>
        <end position="123"/>
    </location>
</feature>
<evidence type="ECO:0000256" key="1">
    <source>
        <dbReference type="SAM" id="MobiDB-lite"/>
    </source>
</evidence>
<sequence>MTVRHRVGIGYDAHRFGEGRRLVLGGIEIEGESGLAGHSDADVVTHVVVDALLGAAGLGDIGRHFPDDDPRYRDAGASSCWRRSTGCLAFPVPPSTSSPSRCESSPEVRSRPSSHSNLSHRPK</sequence>
<feature type="domain" description="2-C-methyl-D-erythritol 2,4-cyclodiphosphate synthase" evidence="2">
    <location>
        <begin position="6"/>
        <end position="77"/>
    </location>
</feature>
<organism evidence="3">
    <name type="scientific">marine sediment metagenome</name>
    <dbReference type="NCBI Taxonomy" id="412755"/>
    <lineage>
        <taxon>unclassified sequences</taxon>
        <taxon>metagenomes</taxon>
        <taxon>ecological metagenomes</taxon>
    </lineage>
</organism>
<feature type="non-terminal residue" evidence="3">
    <location>
        <position position="123"/>
    </location>
</feature>
<dbReference type="InterPro" id="IPR003526">
    <property type="entry name" value="MECDP_synthase"/>
</dbReference>
<dbReference type="Pfam" id="PF02542">
    <property type="entry name" value="YgbB"/>
    <property type="match status" value="1"/>
</dbReference>
<dbReference type="SUPFAM" id="SSF69765">
    <property type="entry name" value="IpsF-like"/>
    <property type="match status" value="1"/>
</dbReference>
<dbReference type="AlphaFoldDB" id="A0A0F8ZC06"/>
<name>A0A0F8ZC06_9ZZZZ</name>
<dbReference type="InterPro" id="IPR036571">
    <property type="entry name" value="MECDP_synthase_sf"/>
</dbReference>
<dbReference type="PANTHER" id="PTHR43181">
    <property type="entry name" value="2-C-METHYL-D-ERYTHRITOL 2,4-CYCLODIPHOSPHATE SYNTHASE, CHLOROPLASTIC"/>
    <property type="match status" value="1"/>
</dbReference>
<dbReference type="Gene3D" id="3.30.1330.50">
    <property type="entry name" value="2-C-methyl-D-erythritol 2,4-cyclodiphosphate synthase"/>
    <property type="match status" value="1"/>
</dbReference>
<protein>
    <recommendedName>
        <fullName evidence="2">2-C-methyl-D-erythritol 2,4-cyclodiphosphate synthase domain-containing protein</fullName>
    </recommendedName>
</protein>
<proteinExistence type="predicted"/>